<dbReference type="Gene3D" id="3.30.420.40">
    <property type="match status" value="2"/>
</dbReference>
<evidence type="ECO:0000256" key="5">
    <source>
        <dbReference type="ARBA" id="ARBA00022679"/>
    </source>
</evidence>
<keyword evidence="7" id="KW-0418">Kinase</keyword>
<dbReference type="EC" id="2.7.1.30" evidence="3"/>
<keyword evidence="5" id="KW-0808">Transferase</keyword>
<dbReference type="InterPro" id="IPR018484">
    <property type="entry name" value="FGGY_N"/>
</dbReference>
<organism evidence="13 14">
    <name type="scientific">Cylindrotheca closterium</name>
    <dbReference type="NCBI Taxonomy" id="2856"/>
    <lineage>
        <taxon>Eukaryota</taxon>
        <taxon>Sar</taxon>
        <taxon>Stramenopiles</taxon>
        <taxon>Ochrophyta</taxon>
        <taxon>Bacillariophyta</taxon>
        <taxon>Bacillariophyceae</taxon>
        <taxon>Bacillariophycidae</taxon>
        <taxon>Bacillariales</taxon>
        <taxon>Bacillariaceae</taxon>
        <taxon>Cylindrotheca</taxon>
    </lineage>
</organism>
<dbReference type="Pfam" id="PF02782">
    <property type="entry name" value="FGGY_C"/>
    <property type="match status" value="1"/>
</dbReference>
<dbReference type="PANTHER" id="PTHR43095">
    <property type="entry name" value="SUGAR KINASE"/>
    <property type="match status" value="1"/>
</dbReference>
<dbReference type="PIRSF" id="PIRSF000538">
    <property type="entry name" value="GlpK"/>
    <property type="match status" value="1"/>
</dbReference>
<dbReference type="InterPro" id="IPR043129">
    <property type="entry name" value="ATPase_NBD"/>
</dbReference>
<proteinExistence type="inferred from homology"/>
<protein>
    <recommendedName>
        <fullName evidence="3">glycerol kinase</fullName>
        <ecNumber evidence="3">2.7.1.30</ecNumber>
    </recommendedName>
</protein>
<keyword evidence="10" id="KW-1133">Transmembrane helix</keyword>
<evidence type="ECO:0000256" key="3">
    <source>
        <dbReference type="ARBA" id="ARBA00012099"/>
    </source>
</evidence>
<comment type="pathway">
    <text evidence="1">Polyol metabolism; glycerol degradation via glycerol kinase pathway; sn-glycerol 3-phosphate from glycerol: step 1/1.</text>
</comment>
<dbReference type="PROSITE" id="PS00933">
    <property type="entry name" value="FGGY_KINASES_1"/>
    <property type="match status" value="1"/>
</dbReference>
<evidence type="ECO:0000259" key="12">
    <source>
        <dbReference type="Pfam" id="PF02782"/>
    </source>
</evidence>
<evidence type="ECO:0000256" key="8">
    <source>
        <dbReference type="ARBA" id="ARBA00022840"/>
    </source>
</evidence>
<gene>
    <name evidence="13" type="ORF">CYCCA115_LOCUS12961</name>
</gene>
<dbReference type="GO" id="GO:0042732">
    <property type="term" value="P:D-xylose metabolic process"/>
    <property type="evidence" value="ECO:0007669"/>
    <property type="project" value="UniProtKB-KW"/>
</dbReference>
<evidence type="ECO:0000256" key="1">
    <source>
        <dbReference type="ARBA" id="ARBA00005190"/>
    </source>
</evidence>
<evidence type="ECO:0000256" key="6">
    <source>
        <dbReference type="ARBA" id="ARBA00022741"/>
    </source>
</evidence>
<dbReference type="NCBIfam" id="TIGR01312">
    <property type="entry name" value="XylB"/>
    <property type="match status" value="1"/>
</dbReference>
<accession>A0AAD2FTB5</accession>
<dbReference type="GO" id="GO:0005524">
    <property type="term" value="F:ATP binding"/>
    <property type="evidence" value="ECO:0007669"/>
    <property type="project" value="UniProtKB-KW"/>
</dbReference>
<dbReference type="AlphaFoldDB" id="A0AAD2FTB5"/>
<evidence type="ECO:0000256" key="2">
    <source>
        <dbReference type="ARBA" id="ARBA00009156"/>
    </source>
</evidence>
<dbReference type="InterPro" id="IPR050406">
    <property type="entry name" value="FGGY_Carb_Kinase"/>
</dbReference>
<feature type="transmembrane region" description="Helical" evidence="10">
    <location>
        <begin position="12"/>
        <end position="35"/>
    </location>
</feature>
<evidence type="ECO:0000256" key="9">
    <source>
        <dbReference type="ARBA" id="ARBA00023277"/>
    </source>
</evidence>
<feature type="domain" description="Carbohydrate kinase FGGY C-terminal" evidence="12">
    <location>
        <begin position="336"/>
        <end position="526"/>
    </location>
</feature>
<name>A0AAD2FTB5_9STRA</name>
<dbReference type="PANTHER" id="PTHR43095:SF5">
    <property type="entry name" value="XYLULOSE KINASE"/>
    <property type="match status" value="1"/>
</dbReference>
<dbReference type="InterPro" id="IPR000577">
    <property type="entry name" value="Carb_kinase_FGGY"/>
</dbReference>
<reference evidence="13" key="1">
    <citation type="submission" date="2023-08" db="EMBL/GenBank/DDBJ databases">
        <authorList>
            <person name="Audoor S."/>
            <person name="Bilcke G."/>
        </authorList>
    </citation>
    <scope>NUCLEOTIDE SEQUENCE</scope>
</reference>
<comment type="similarity">
    <text evidence="2">Belongs to the FGGY kinase family.</text>
</comment>
<dbReference type="Pfam" id="PF00370">
    <property type="entry name" value="FGGY_N"/>
    <property type="match status" value="1"/>
</dbReference>
<keyword evidence="9" id="KW-0119">Carbohydrate metabolism</keyword>
<dbReference type="GO" id="GO:0004856">
    <property type="term" value="F:D-xylulokinase activity"/>
    <property type="evidence" value="ECO:0007669"/>
    <property type="project" value="InterPro"/>
</dbReference>
<comment type="caution">
    <text evidence="13">The sequence shown here is derived from an EMBL/GenBank/DDBJ whole genome shotgun (WGS) entry which is preliminary data.</text>
</comment>
<dbReference type="InterPro" id="IPR018485">
    <property type="entry name" value="FGGY_C"/>
</dbReference>
<evidence type="ECO:0000256" key="4">
    <source>
        <dbReference type="ARBA" id="ARBA00022629"/>
    </source>
</evidence>
<dbReference type="GO" id="GO:0005997">
    <property type="term" value="P:xylulose metabolic process"/>
    <property type="evidence" value="ECO:0007669"/>
    <property type="project" value="InterPro"/>
</dbReference>
<dbReference type="InterPro" id="IPR006000">
    <property type="entry name" value="Xylulokinase"/>
</dbReference>
<dbReference type="CDD" id="cd07809">
    <property type="entry name" value="ASKHA_NBD_FGGY_BaXK-like"/>
    <property type="match status" value="1"/>
</dbReference>
<dbReference type="GO" id="GO:0004370">
    <property type="term" value="F:glycerol kinase activity"/>
    <property type="evidence" value="ECO:0007669"/>
    <property type="project" value="UniProtKB-EC"/>
</dbReference>
<evidence type="ECO:0000256" key="7">
    <source>
        <dbReference type="ARBA" id="ARBA00022777"/>
    </source>
</evidence>
<evidence type="ECO:0000256" key="10">
    <source>
        <dbReference type="SAM" id="Phobius"/>
    </source>
</evidence>
<evidence type="ECO:0000259" key="11">
    <source>
        <dbReference type="Pfam" id="PF00370"/>
    </source>
</evidence>
<feature type="domain" description="Carbohydrate kinase FGGY N-terminal" evidence="11">
    <location>
        <begin position="47"/>
        <end position="327"/>
    </location>
</feature>
<sequence length="576" mass="62338">MNHRHFIASFSYSSFLLFILKISYTSHFVATAFAISSTGGETTKKAVYLGIDVGTQGTKIVAYCPQEASIIATASRSYDVMPTEVTGRAEQDPSSTWMPAIEECLMEVGHTLQLEQQDDNAEPSSYRIKGIGVSGQQHGMVALDSQLEPLRPAKLWCDVEAVQEANDLKDYFHSQQGQGNLDFLTPSFTAPKILWMKRNEPELYDKAKWFILPHDYVILKLANLRRPITDAGDASGNGFFLAAKRENSPIIAQAIDQDSKGEQSGESNTSVLEKLPTILSPNQVTGILDDYYVQKLLPWTASGMKAANIKAIPVSVGSGDNMCSALGVGCVSPGQAVMSLGTSGTIFAVSKRPPSGTDPSSLAPFCDATGQYLPLACTISCTGVLTQVLKEWTDFSSHEEASKYAASVPIGCHGITFLPYLGGERTPNWPHATGAILGLTSSNFQYAKDPAVIYRACLEAITFLLANALEEFPNKNDIDTLLVVGGGAKNPFWQQMIADITNRKLIFPLETETAALGAAFQAGAAASGMAVEEYVKGQAQALKRSPDTVQPQNHKAYEEAAARFRQFGSNLFDKRI</sequence>
<dbReference type="InterPro" id="IPR018483">
    <property type="entry name" value="Carb_kinase_FGGY_CS"/>
</dbReference>
<keyword evidence="6" id="KW-0547">Nucleotide-binding</keyword>
<evidence type="ECO:0000313" key="14">
    <source>
        <dbReference type="Proteomes" id="UP001295423"/>
    </source>
</evidence>
<keyword evidence="10" id="KW-0472">Membrane</keyword>
<evidence type="ECO:0000313" key="13">
    <source>
        <dbReference type="EMBL" id="CAJ1951212.1"/>
    </source>
</evidence>
<keyword evidence="8" id="KW-0067">ATP-binding</keyword>
<keyword evidence="14" id="KW-1185">Reference proteome</keyword>
<dbReference type="EMBL" id="CAKOGP040001781">
    <property type="protein sequence ID" value="CAJ1951212.1"/>
    <property type="molecule type" value="Genomic_DNA"/>
</dbReference>
<keyword evidence="10" id="KW-0812">Transmembrane</keyword>
<dbReference type="Proteomes" id="UP001295423">
    <property type="component" value="Unassembled WGS sequence"/>
</dbReference>
<dbReference type="SUPFAM" id="SSF53067">
    <property type="entry name" value="Actin-like ATPase domain"/>
    <property type="match status" value="2"/>
</dbReference>
<keyword evidence="4" id="KW-0859">Xylose metabolism</keyword>